<dbReference type="EMBL" id="CP091430">
    <property type="protein sequence ID" value="UVI33327.1"/>
    <property type="molecule type" value="Genomic_DNA"/>
</dbReference>
<evidence type="ECO:0000313" key="2">
    <source>
        <dbReference type="Proteomes" id="UP001057877"/>
    </source>
</evidence>
<reference evidence="1" key="1">
    <citation type="submission" date="2022-01" db="EMBL/GenBank/DDBJ databases">
        <title>Paenibacillus spongiae sp. nov., isolated from marine sponge.</title>
        <authorList>
            <person name="Li Z."/>
            <person name="Zhang M."/>
        </authorList>
    </citation>
    <scope>NUCLEOTIDE SEQUENCE</scope>
    <source>
        <strain evidence="1">PHS-Z3</strain>
    </source>
</reference>
<proteinExistence type="predicted"/>
<organism evidence="1 2">
    <name type="scientific">Paenibacillus spongiae</name>
    <dbReference type="NCBI Taxonomy" id="2909671"/>
    <lineage>
        <taxon>Bacteria</taxon>
        <taxon>Bacillati</taxon>
        <taxon>Bacillota</taxon>
        <taxon>Bacilli</taxon>
        <taxon>Bacillales</taxon>
        <taxon>Paenibacillaceae</taxon>
        <taxon>Paenibacillus</taxon>
    </lineage>
</organism>
<gene>
    <name evidence="1" type="ORF">L1F29_16430</name>
</gene>
<evidence type="ECO:0000313" key="1">
    <source>
        <dbReference type="EMBL" id="UVI33327.1"/>
    </source>
</evidence>
<name>A0ABY5SKW7_9BACL</name>
<dbReference type="Proteomes" id="UP001057877">
    <property type="component" value="Chromosome"/>
</dbReference>
<protein>
    <recommendedName>
        <fullName evidence="3">PepSY domain-containing protein</fullName>
    </recommendedName>
</protein>
<keyword evidence="2" id="KW-1185">Reference proteome</keyword>
<evidence type="ECO:0008006" key="3">
    <source>
        <dbReference type="Google" id="ProtNLM"/>
    </source>
</evidence>
<accession>A0ABY5SKW7</accession>
<sequence length="108" mass="11947">MKAKSMLLGATAGIIIIAGVIGGKTFAEDSPSNINPNPDFSEQQKVTPEEWVEIEKKISTIGTEFGNFRRDDTYDYSKLEDSEISHDDTKINASTKVIIEDHGIFVKL</sequence>
<dbReference type="RefSeq" id="WP_258389380.1">
    <property type="nucleotide sequence ID" value="NZ_CP091430.1"/>
</dbReference>